<dbReference type="AlphaFoldDB" id="A0A9D1VR61"/>
<protein>
    <submittedName>
        <fullName evidence="2">OprO/OprP family phosphate-selective porin</fullName>
    </submittedName>
</protein>
<dbReference type="Proteomes" id="UP000824246">
    <property type="component" value="Unassembled WGS sequence"/>
</dbReference>
<accession>A0A9D1VR61</accession>
<dbReference type="Gene3D" id="2.40.160.10">
    <property type="entry name" value="Porin"/>
    <property type="match status" value="1"/>
</dbReference>
<organism evidence="2 3">
    <name type="scientific">Candidatus Barnesiella excrementipullorum</name>
    <dbReference type="NCBI Taxonomy" id="2838479"/>
    <lineage>
        <taxon>Bacteria</taxon>
        <taxon>Pseudomonadati</taxon>
        <taxon>Bacteroidota</taxon>
        <taxon>Bacteroidia</taxon>
        <taxon>Bacteroidales</taxon>
        <taxon>Barnesiellaceae</taxon>
        <taxon>Barnesiella</taxon>
    </lineage>
</organism>
<evidence type="ECO:0000256" key="1">
    <source>
        <dbReference type="SAM" id="SignalP"/>
    </source>
</evidence>
<dbReference type="Pfam" id="PF07396">
    <property type="entry name" value="Porin_O_P"/>
    <property type="match status" value="1"/>
</dbReference>
<feature type="signal peptide" evidence="1">
    <location>
        <begin position="1"/>
        <end position="21"/>
    </location>
</feature>
<keyword evidence="1" id="KW-0732">Signal</keyword>
<evidence type="ECO:0000313" key="2">
    <source>
        <dbReference type="EMBL" id="HIX45426.1"/>
    </source>
</evidence>
<reference evidence="2" key="2">
    <citation type="submission" date="2021-04" db="EMBL/GenBank/DDBJ databases">
        <authorList>
            <person name="Gilroy R."/>
        </authorList>
    </citation>
    <scope>NUCLEOTIDE SEQUENCE</scope>
    <source>
        <strain evidence="2">ChiHjej12B11-16260</strain>
    </source>
</reference>
<dbReference type="EMBL" id="DXFB01000118">
    <property type="protein sequence ID" value="HIX45426.1"/>
    <property type="molecule type" value="Genomic_DNA"/>
</dbReference>
<dbReference type="SUPFAM" id="SSF56935">
    <property type="entry name" value="Porins"/>
    <property type="match status" value="1"/>
</dbReference>
<sequence>MKKIAIFLIGLAAAWLLPAKGQIVSENDTLPQGVYSDEQISEILRNMPNIEVGKGLTFKTKDDKYKLTLRLRMQSLAGITLNDQFSVTQTEACIKRLRLRFDGHVFSPKLTYSIQLGFSPYDAKLLGNGNMNIIRDAMVYYVPSANWNIGFGQTKIRGNRARINSSSALQFVDRSIVNSEFNLDRDFGLFGEYYNHIGKTFQYAVKASITTGDGRNFRLSTNSGLAYTARVELFPLGRFKALGDVTEGDFEREETPKLMIAGAYSYNDRAARIQGENGDEFIDGNRRSLQSYFVDFIFKYNGFAFYTDFMGRICDKPLIYRDGFVEQNVYTGMGLNVQASYIFPKNWEIAARHSTLMPEAQVRPYVGYKTYNQATLGVTKYIIGHTLKVQADISYNYATEAIPAVFQYDRWQARIQIEVGI</sequence>
<dbReference type="InterPro" id="IPR023614">
    <property type="entry name" value="Porin_dom_sf"/>
</dbReference>
<name>A0A9D1VR61_9BACT</name>
<proteinExistence type="predicted"/>
<feature type="chain" id="PRO_5039525484" evidence="1">
    <location>
        <begin position="22"/>
        <end position="421"/>
    </location>
</feature>
<reference evidence="2" key="1">
    <citation type="journal article" date="2021" name="PeerJ">
        <title>Extensive microbial diversity within the chicken gut microbiome revealed by metagenomics and culture.</title>
        <authorList>
            <person name="Gilroy R."/>
            <person name="Ravi A."/>
            <person name="Getino M."/>
            <person name="Pursley I."/>
            <person name="Horton D.L."/>
            <person name="Alikhan N.F."/>
            <person name="Baker D."/>
            <person name="Gharbi K."/>
            <person name="Hall N."/>
            <person name="Watson M."/>
            <person name="Adriaenssens E.M."/>
            <person name="Foster-Nyarko E."/>
            <person name="Jarju S."/>
            <person name="Secka A."/>
            <person name="Antonio M."/>
            <person name="Oren A."/>
            <person name="Chaudhuri R.R."/>
            <person name="La Ragione R."/>
            <person name="Hildebrand F."/>
            <person name="Pallen M.J."/>
        </authorList>
    </citation>
    <scope>NUCLEOTIDE SEQUENCE</scope>
    <source>
        <strain evidence="2">ChiHjej12B11-16260</strain>
    </source>
</reference>
<gene>
    <name evidence="2" type="ORF">H9982_04330</name>
</gene>
<dbReference type="InterPro" id="IPR010870">
    <property type="entry name" value="Porin_O/P"/>
</dbReference>
<comment type="caution">
    <text evidence="2">The sequence shown here is derived from an EMBL/GenBank/DDBJ whole genome shotgun (WGS) entry which is preliminary data.</text>
</comment>
<evidence type="ECO:0000313" key="3">
    <source>
        <dbReference type="Proteomes" id="UP000824246"/>
    </source>
</evidence>